<dbReference type="PANTHER" id="PTHR34614:SF2">
    <property type="entry name" value="TRANSPOSASE IS4-LIKE DOMAIN-CONTAINING PROTEIN"/>
    <property type="match status" value="1"/>
</dbReference>
<gene>
    <name evidence="2" type="ORF">LCGC14_1915200</name>
</gene>
<dbReference type="GO" id="GO:0003677">
    <property type="term" value="F:DNA binding"/>
    <property type="evidence" value="ECO:0007669"/>
    <property type="project" value="InterPro"/>
</dbReference>
<dbReference type="NCBIfam" id="NF033559">
    <property type="entry name" value="transpos_IS1634"/>
    <property type="match status" value="1"/>
</dbReference>
<feature type="domain" description="Transposase IS4-like" evidence="1">
    <location>
        <begin position="222"/>
        <end position="493"/>
    </location>
</feature>
<dbReference type="Pfam" id="PF01609">
    <property type="entry name" value="DDE_Tnp_1"/>
    <property type="match status" value="1"/>
</dbReference>
<dbReference type="AlphaFoldDB" id="A0A0F9FT44"/>
<dbReference type="EMBL" id="LAZR01020299">
    <property type="protein sequence ID" value="KKL89388.1"/>
    <property type="molecule type" value="Genomic_DNA"/>
</dbReference>
<reference evidence="2" key="1">
    <citation type="journal article" date="2015" name="Nature">
        <title>Complex archaea that bridge the gap between prokaryotes and eukaryotes.</title>
        <authorList>
            <person name="Spang A."/>
            <person name="Saw J.H."/>
            <person name="Jorgensen S.L."/>
            <person name="Zaremba-Niedzwiedzka K."/>
            <person name="Martijn J."/>
            <person name="Lind A.E."/>
            <person name="van Eijk R."/>
            <person name="Schleper C."/>
            <person name="Guy L."/>
            <person name="Ettema T.J."/>
        </authorList>
    </citation>
    <scope>NUCLEOTIDE SEQUENCE</scope>
</reference>
<proteinExistence type="predicted"/>
<dbReference type="PANTHER" id="PTHR34614">
    <property type="match status" value="1"/>
</dbReference>
<dbReference type="GO" id="GO:0004803">
    <property type="term" value="F:transposase activity"/>
    <property type="evidence" value="ECO:0007669"/>
    <property type="project" value="InterPro"/>
</dbReference>
<protein>
    <recommendedName>
        <fullName evidence="1">Transposase IS4-like domain-containing protein</fullName>
    </recommendedName>
</protein>
<evidence type="ECO:0000259" key="1">
    <source>
        <dbReference type="Pfam" id="PF01609"/>
    </source>
</evidence>
<organism evidence="2">
    <name type="scientific">marine sediment metagenome</name>
    <dbReference type="NCBI Taxonomy" id="412755"/>
    <lineage>
        <taxon>unclassified sequences</taxon>
        <taxon>metagenomes</taxon>
        <taxon>ecological metagenomes</taxon>
    </lineage>
</organism>
<sequence length="612" mass="71700">MAYFRTSTSKGNAYLQFVESYRNKKGQSVKRVLANLGNITQMPEEKKERLTASFIRATGMEEKYQKYDLEAGKGFHYGTILPVIAIWNQLGLEEIINKAMPDKVEISVSRIALIQTANRFSDPGSKLACFRWYHLSLFSQMKNFIHFPDDDEEQLHTYYRALDYLCRAKKEIEKELYYRLLGYGMDNSLILYDITSTYFEGEQAEIGHKGFSRDKRGDLDQIVIGLVMSRDGIPITHHVFEGNRLDKTTVKEVVYDLKKRFGIEKAIFVGDRGMITFDNIESIKDYQYDYILGLQKRNRKVINHLLKEVIKKPEEPIQEFGYADLSALLQKSYPDEVRFIACYNKDVACATRNTRNRNISCFQELMGKTTLIGDLKTIKKSNDRLKSFLNKKHMTKFYKLNIEKEGQGDEVYILKVEEMKDAIEKEENLDGRYFIQTEVSEEMDKEEIEWSYKCLQKVERAFRFVKHELYIRPVYVRKETRIRGHVMVSYFALLTEVLIEKKLKEVFTDAYDRDKKWVKKIRRTGDEPLTMMILAEELDSVRLIPLELKTNDKEEEQKVIYISTKIENNVKKLLSALGVKNAMNPERLSFRRNKDLADKEQLVLDLGVEKVI</sequence>
<comment type="caution">
    <text evidence="2">The sequence shown here is derived from an EMBL/GenBank/DDBJ whole genome shotgun (WGS) entry which is preliminary data.</text>
</comment>
<accession>A0A0F9FT44</accession>
<dbReference type="InterPro" id="IPR002559">
    <property type="entry name" value="Transposase_11"/>
</dbReference>
<name>A0A0F9FT44_9ZZZZ</name>
<dbReference type="GO" id="GO:0006313">
    <property type="term" value="P:DNA transposition"/>
    <property type="evidence" value="ECO:0007669"/>
    <property type="project" value="InterPro"/>
</dbReference>
<evidence type="ECO:0000313" key="2">
    <source>
        <dbReference type="EMBL" id="KKL89388.1"/>
    </source>
</evidence>
<dbReference type="InterPro" id="IPR047654">
    <property type="entry name" value="IS1634_transpos"/>
</dbReference>